<dbReference type="EMBL" id="JABWDY010033967">
    <property type="protein sequence ID" value="KAF5183074.1"/>
    <property type="molecule type" value="Genomic_DNA"/>
</dbReference>
<evidence type="ECO:0000256" key="3">
    <source>
        <dbReference type="ARBA" id="ARBA00022771"/>
    </source>
</evidence>
<keyword evidence="2" id="KW-0479">Metal-binding</keyword>
<sequence length="388" mass="42090">MEFRGQDHKRIVMPSSFVYTPAPIREQTSKVASIFSTAGVGVGGGERRRDVTAVNGTSILGSSQALDHHHHHHQQQQQTPRQQSPPPPPPSQLQQHQNQQAAALAAAPAAQQQLSQARVPDPDPEPDPDPVPVSIAVAGVTSAPIVGGSNPRTPTARNEISSVRYRECLKNHAASIGGHVVDGCGEFMPGGEEGTVESLKCAACECHRNFHRKESDGEAQSGANYYYCYNPNSKANGSRSRILPPPLPAPPIPQPIQQHQKFPIGLPTSPPSAAMMQPMMMAFGGGGGGSAATDSSSEEMNMFHTNAGPGTTPQPSQYGSLSKKRFRTKFSKEQKDKMMEFAEKVGWRMQKQDEAAVQQFCAEVGVKRQVLKVWMHNNKHSMKKKEEL</sequence>
<dbReference type="InterPro" id="IPR006455">
    <property type="entry name" value="Homeodomain_ZF_HD"/>
</dbReference>
<keyword evidence="9" id="KW-0539">Nucleus</keyword>
<evidence type="ECO:0000256" key="2">
    <source>
        <dbReference type="ARBA" id="ARBA00022723"/>
    </source>
</evidence>
<keyword evidence="6 12" id="KW-0238">DNA-binding</keyword>
<feature type="compositionally biased region" description="Low complexity" evidence="10">
    <location>
        <begin position="92"/>
        <end position="119"/>
    </location>
</feature>
<dbReference type="FunFam" id="1.10.10.60:FF:000257">
    <property type="entry name" value="Zinc-finger homeodomain protein 2"/>
    <property type="match status" value="1"/>
</dbReference>
<dbReference type="GO" id="GO:0000976">
    <property type="term" value="F:transcription cis-regulatory region binding"/>
    <property type="evidence" value="ECO:0007669"/>
    <property type="project" value="TreeGrafter"/>
</dbReference>
<proteinExistence type="predicted"/>
<comment type="caution">
    <text evidence="12">The sequence shown here is derived from an EMBL/GenBank/DDBJ whole genome shotgun (WGS) entry which is preliminary data.</text>
</comment>
<dbReference type="GO" id="GO:0003700">
    <property type="term" value="F:DNA-binding transcription factor activity"/>
    <property type="evidence" value="ECO:0007669"/>
    <property type="project" value="TreeGrafter"/>
</dbReference>
<keyword evidence="13" id="KW-1185">Reference proteome</keyword>
<evidence type="ECO:0000256" key="10">
    <source>
        <dbReference type="SAM" id="MobiDB-lite"/>
    </source>
</evidence>
<dbReference type="SUPFAM" id="SSF46689">
    <property type="entry name" value="Homeodomain-like"/>
    <property type="match status" value="1"/>
</dbReference>
<dbReference type="Pfam" id="PF04770">
    <property type="entry name" value="ZF-HD_dimer"/>
    <property type="match status" value="1"/>
</dbReference>
<name>A0A7J6VD89_THATH</name>
<dbReference type="GO" id="GO:0008270">
    <property type="term" value="F:zinc ion binding"/>
    <property type="evidence" value="ECO:0007669"/>
    <property type="project" value="UniProtKB-KW"/>
</dbReference>
<dbReference type="InterPro" id="IPR006456">
    <property type="entry name" value="ZF_HD_homeobox_Cys/His_dimer"/>
</dbReference>
<dbReference type="NCBIfam" id="TIGR01566">
    <property type="entry name" value="ZF_HD_prot_N"/>
    <property type="match status" value="1"/>
</dbReference>
<dbReference type="InterPro" id="IPR009057">
    <property type="entry name" value="Homeodomain-like_sf"/>
</dbReference>
<keyword evidence="8" id="KW-0804">Transcription</keyword>
<organism evidence="12 13">
    <name type="scientific">Thalictrum thalictroides</name>
    <name type="common">Rue-anemone</name>
    <name type="synonym">Anemone thalictroides</name>
    <dbReference type="NCBI Taxonomy" id="46969"/>
    <lineage>
        <taxon>Eukaryota</taxon>
        <taxon>Viridiplantae</taxon>
        <taxon>Streptophyta</taxon>
        <taxon>Embryophyta</taxon>
        <taxon>Tracheophyta</taxon>
        <taxon>Spermatophyta</taxon>
        <taxon>Magnoliopsida</taxon>
        <taxon>Ranunculales</taxon>
        <taxon>Ranunculaceae</taxon>
        <taxon>Thalictroideae</taxon>
        <taxon>Thalictrum</taxon>
    </lineage>
</organism>
<dbReference type="AlphaFoldDB" id="A0A7J6VD89"/>
<dbReference type="GO" id="GO:0050793">
    <property type="term" value="P:regulation of developmental process"/>
    <property type="evidence" value="ECO:0007669"/>
    <property type="project" value="TreeGrafter"/>
</dbReference>
<evidence type="ECO:0000256" key="6">
    <source>
        <dbReference type="ARBA" id="ARBA00023125"/>
    </source>
</evidence>
<comment type="subcellular location">
    <subcellularLocation>
        <location evidence="1">Nucleus</location>
    </subcellularLocation>
</comment>
<accession>A0A7J6VD89</accession>
<dbReference type="NCBIfam" id="TIGR01565">
    <property type="entry name" value="homeo_ZF_HD"/>
    <property type="match status" value="1"/>
</dbReference>
<keyword evidence="5" id="KW-0805">Transcription regulation</keyword>
<evidence type="ECO:0000256" key="9">
    <source>
        <dbReference type="ARBA" id="ARBA00023242"/>
    </source>
</evidence>
<evidence type="ECO:0000256" key="5">
    <source>
        <dbReference type="ARBA" id="ARBA00023015"/>
    </source>
</evidence>
<dbReference type="Proteomes" id="UP000554482">
    <property type="component" value="Unassembled WGS sequence"/>
</dbReference>
<evidence type="ECO:0000313" key="12">
    <source>
        <dbReference type="EMBL" id="KAF5183074.1"/>
    </source>
</evidence>
<evidence type="ECO:0000256" key="1">
    <source>
        <dbReference type="ARBA" id="ARBA00004123"/>
    </source>
</evidence>
<evidence type="ECO:0000259" key="11">
    <source>
        <dbReference type="PROSITE" id="PS51523"/>
    </source>
</evidence>
<evidence type="ECO:0000256" key="8">
    <source>
        <dbReference type="ARBA" id="ARBA00023163"/>
    </source>
</evidence>
<dbReference type="OrthoDB" id="1910053at2759"/>
<evidence type="ECO:0000313" key="13">
    <source>
        <dbReference type="Proteomes" id="UP000554482"/>
    </source>
</evidence>
<keyword evidence="7 12" id="KW-0371">Homeobox</keyword>
<keyword evidence="4" id="KW-0862">Zinc</keyword>
<dbReference type="PANTHER" id="PTHR31948">
    <property type="entry name" value="ZINC-FINGER HOMEODOMAIN PROTEIN 2"/>
    <property type="match status" value="1"/>
</dbReference>
<reference evidence="12 13" key="1">
    <citation type="submission" date="2020-06" db="EMBL/GenBank/DDBJ databases">
        <title>Transcriptomic and genomic resources for Thalictrum thalictroides and T. hernandezii: Facilitating candidate gene discovery in an emerging model plant lineage.</title>
        <authorList>
            <person name="Arias T."/>
            <person name="Riano-Pachon D.M."/>
            <person name="Di Stilio V.S."/>
        </authorList>
    </citation>
    <scope>NUCLEOTIDE SEQUENCE [LARGE SCALE GENOMIC DNA]</scope>
    <source>
        <strain evidence="13">cv. WT478/WT964</strain>
        <tissue evidence="12">Leaves</tissue>
    </source>
</reference>
<feature type="region of interest" description="Disordered" evidence="10">
    <location>
        <begin position="65"/>
        <end position="134"/>
    </location>
</feature>
<gene>
    <name evidence="12" type="ORF">FRX31_027338</name>
</gene>
<dbReference type="Gene3D" id="1.10.10.60">
    <property type="entry name" value="Homeodomain-like"/>
    <property type="match status" value="1"/>
</dbReference>
<dbReference type="GO" id="GO:0005634">
    <property type="term" value="C:nucleus"/>
    <property type="evidence" value="ECO:0007669"/>
    <property type="project" value="UniProtKB-SubCell"/>
</dbReference>
<dbReference type="PANTHER" id="PTHR31948:SF60">
    <property type="entry name" value="ZINC-FINGER HOMEODOMAIN PROTEIN 5"/>
    <property type="match status" value="1"/>
</dbReference>
<keyword evidence="3 12" id="KW-0863">Zinc-finger</keyword>
<dbReference type="PROSITE" id="PS51523">
    <property type="entry name" value="ZF_HD_DIMER"/>
    <property type="match status" value="1"/>
</dbReference>
<evidence type="ECO:0000256" key="7">
    <source>
        <dbReference type="ARBA" id="ARBA00023155"/>
    </source>
</evidence>
<evidence type="ECO:0000256" key="4">
    <source>
        <dbReference type="ARBA" id="ARBA00022833"/>
    </source>
</evidence>
<feature type="domain" description="ZF-HD dimerization-type" evidence="11">
    <location>
        <begin position="165"/>
        <end position="214"/>
    </location>
</feature>
<protein>
    <submittedName>
        <fullName evidence="12">Zinc-finger homeodomain protein</fullName>
    </submittedName>
</protein>